<dbReference type="AlphaFoldDB" id="A0AAD7A7A8"/>
<sequence>MYATDPEDSNIANTFSATIFRLAIVQELDREASKAYQDDLKTHIVPLSSSFTAASDYATAPNFHSASSGLSNPCTNTADCGPEDSVVAHTLPATLGSLPAVNDFDFTNMIFPPWPQFSAGAPQLSPEQSAALDYIRGPASPAPVPSPPTVAVTVPAPLTPLPLTIAASHANLHTPSALRPPASQNMPPHRPMPPPSGSLMPSDCQRVGWDKMVQKFDESRLRRHQWEWVGPNTNSYLPYYEYQSVSKITDIWTEWVSGLGGTFPLVIWRRSGVRHGLVTTSQKKPREVAERKLST</sequence>
<gene>
    <name evidence="2" type="ORF">DFH08DRAFT_805960</name>
</gene>
<evidence type="ECO:0000256" key="1">
    <source>
        <dbReference type="SAM" id="MobiDB-lite"/>
    </source>
</evidence>
<protein>
    <submittedName>
        <fullName evidence="2">Uncharacterized protein</fullName>
    </submittedName>
</protein>
<accession>A0AAD7A7A8</accession>
<proteinExistence type="predicted"/>
<name>A0AAD7A7A8_9AGAR</name>
<organism evidence="2 3">
    <name type="scientific">Mycena albidolilacea</name>
    <dbReference type="NCBI Taxonomy" id="1033008"/>
    <lineage>
        <taxon>Eukaryota</taxon>
        <taxon>Fungi</taxon>
        <taxon>Dikarya</taxon>
        <taxon>Basidiomycota</taxon>
        <taxon>Agaricomycotina</taxon>
        <taxon>Agaricomycetes</taxon>
        <taxon>Agaricomycetidae</taxon>
        <taxon>Agaricales</taxon>
        <taxon>Marasmiineae</taxon>
        <taxon>Mycenaceae</taxon>
        <taxon>Mycena</taxon>
    </lineage>
</organism>
<feature type="region of interest" description="Disordered" evidence="1">
    <location>
        <begin position="179"/>
        <end position="199"/>
    </location>
</feature>
<keyword evidence="3" id="KW-1185">Reference proteome</keyword>
<dbReference type="Proteomes" id="UP001218218">
    <property type="component" value="Unassembled WGS sequence"/>
</dbReference>
<evidence type="ECO:0000313" key="3">
    <source>
        <dbReference type="Proteomes" id="UP001218218"/>
    </source>
</evidence>
<evidence type="ECO:0000313" key="2">
    <source>
        <dbReference type="EMBL" id="KAJ7351227.1"/>
    </source>
</evidence>
<reference evidence="2" key="1">
    <citation type="submission" date="2023-03" db="EMBL/GenBank/DDBJ databases">
        <title>Massive genome expansion in bonnet fungi (Mycena s.s.) driven by repeated elements and novel gene families across ecological guilds.</title>
        <authorList>
            <consortium name="Lawrence Berkeley National Laboratory"/>
            <person name="Harder C.B."/>
            <person name="Miyauchi S."/>
            <person name="Viragh M."/>
            <person name="Kuo A."/>
            <person name="Thoen E."/>
            <person name="Andreopoulos B."/>
            <person name="Lu D."/>
            <person name="Skrede I."/>
            <person name="Drula E."/>
            <person name="Henrissat B."/>
            <person name="Morin E."/>
            <person name="Kohler A."/>
            <person name="Barry K."/>
            <person name="LaButti K."/>
            <person name="Morin E."/>
            <person name="Salamov A."/>
            <person name="Lipzen A."/>
            <person name="Mereny Z."/>
            <person name="Hegedus B."/>
            <person name="Baldrian P."/>
            <person name="Stursova M."/>
            <person name="Weitz H."/>
            <person name="Taylor A."/>
            <person name="Grigoriev I.V."/>
            <person name="Nagy L.G."/>
            <person name="Martin F."/>
            <person name="Kauserud H."/>
        </authorList>
    </citation>
    <scope>NUCLEOTIDE SEQUENCE</scope>
    <source>
        <strain evidence="2">CBHHK002</strain>
    </source>
</reference>
<comment type="caution">
    <text evidence="2">The sequence shown here is derived from an EMBL/GenBank/DDBJ whole genome shotgun (WGS) entry which is preliminary data.</text>
</comment>
<dbReference type="EMBL" id="JARIHO010000013">
    <property type="protein sequence ID" value="KAJ7351227.1"/>
    <property type="molecule type" value="Genomic_DNA"/>
</dbReference>